<protein>
    <submittedName>
        <fullName evidence="3">Uncharacterized protein</fullName>
    </submittedName>
</protein>
<keyword evidence="4" id="KW-1185">Reference proteome</keyword>
<feature type="transmembrane region" description="Helical" evidence="2">
    <location>
        <begin position="255"/>
        <end position="277"/>
    </location>
</feature>
<dbReference type="OrthoDB" id="2554293at2759"/>
<evidence type="ECO:0000256" key="1">
    <source>
        <dbReference type="ARBA" id="ARBA00022737"/>
    </source>
</evidence>
<keyword evidence="2" id="KW-1133">Transmembrane helix</keyword>
<dbReference type="AlphaFoldDB" id="A0A0D0A5A2"/>
<keyword evidence="2" id="KW-0472">Membrane</keyword>
<dbReference type="PANTHER" id="PTHR47942:SF63">
    <property type="entry name" value="PENTATRICOPEPTIDE REPEAT-CONTAINING PROTEIN"/>
    <property type="match status" value="1"/>
</dbReference>
<dbReference type="Proteomes" id="UP000054485">
    <property type="component" value="Unassembled WGS sequence"/>
</dbReference>
<organism evidence="3 4">
    <name type="scientific">Suillus luteus UH-Slu-Lm8-n1</name>
    <dbReference type="NCBI Taxonomy" id="930992"/>
    <lineage>
        <taxon>Eukaryota</taxon>
        <taxon>Fungi</taxon>
        <taxon>Dikarya</taxon>
        <taxon>Basidiomycota</taxon>
        <taxon>Agaricomycotina</taxon>
        <taxon>Agaricomycetes</taxon>
        <taxon>Agaricomycetidae</taxon>
        <taxon>Boletales</taxon>
        <taxon>Suillineae</taxon>
        <taxon>Suillaceae</taxon>
        <taxon>Suillus</taxon>
    </lineage>
</organism>
<evidence type="ECO:0000256" key="2">
    <source>
        <dbReference type="SAM" id="Phobius"/>
    </source>
</evidence>
<dbReference type="EMBL" id="KN835175">
    <property type="protein sequence ID" value="KIK45305.1"/>
    <property type="molecule type" value="Genomic_DNA"/>
</dbReference>
<proteinExistence type="predicted"/>
<reference evidence="3 4" key="1">
    <citation type="submission" date="2014-04" db="EMBL/GenBank/DDBJ databases">
        <authorList>
            <consortium name="DOE Joint Genome Institute"/>
            <person name="Kuo A."/>
            <person name="Ruytinx J."/>
            <person name="Rineau F."/>
            <person name="Colpaert J."/>
            <person name="Kohler A."/>
            <person name="Nagy L.G."/>
            <person name="Floudas D."/>
            <person name="Copeland A."/>
            <person name="Barry K.W."/>
            <person name="Cichocki N."/>
            <person name="Veneault-Fourrey C."/>
            <person name="LaButti K."/>
            <person name="Lindquist E.A."/>
            <person name="Lipzen A."/>
            <person name="Lundell T."/>
            <person name="Morin E."/>
            <person name="Murat C."/>
            <person name="Sun H."/>
            <person name="Tunlid A."/>
            <person name="Henrissat B."/>
            <person name="Grigoriev I.V."/>
            <person name="Hibbett D.S."/>
            <person name="Martin F."/>
            <person name="Nordberg H.P."/>
            <person name="Cantor M.N."/>
            <person name="Hua S.X."/>
        </authorList>
    </citation>
    <scope>NUCLEOTIDE SEQUENCE [LARGE SCALE GENOMIC DNA]</scope>
    <source>
        <strain evidence="3 4">UH-Slu-Lm8-n1</strain>
    </source>
</reference>
<sequence>MQWIWSQAAYSFRCHTSHAALSARGLTSCVCLPSKVVRPSRPHSPLHRSFSLSCKYLSPSQAHLLPRSHNDTQEVGDPASPLSPATASEISLAAARAVRMSCANGTIADASFIVNSLRRSNLPLQPSTDEGGGLLMPKLKYEPIDFGQPVSPALSAHCLLHHFIRQRMTLKARHLAEQLMQDGTRIRASTLHAVIQCQTEWANDGKFLQALRPSQRDPMRIKPKQVEDQGTRHALKLLLHARQHRQRCYESTYQFIINICLVQGEIIVASLLFVLLVKDWEMKRAANQIREQERARTQALPVTRHKLGSLHGSPPSKRMLKMILSKAQNEIILDPVKESNRPRREAALQALCNIASLLDARSLPYTDVSSVIRTLYSVPKDPDKVWVTDLGQGARVQPYEYTHRVILQLASDLSNSSKGAHPEKFGIMPPLSLESYNTLLHYALRHRQSITLARRLLHHMEHKRKPPLRPDITTYNVIIRSGSLLRQNDLTESALERIRGLTENSRHAIMVQPPPSLVVAPNRSDVYAAESKWAITLKHQKAGPPTWETPLKADVFTLTSYIQHLTATGNPDVVADILFHVLPELSIIDHPSWGSVTNEQLALMRMQTRQMRLVRAVSLGPWFFIAVLNALRKAGKTGLAERVWLLAKQAERASLTGAVGFDGDRMKPWCLPIQAYTIMLQCYGAEARRGLELRCTSRPRTNDWAPMVGGNKVRGWARYVLAQNVAARKHSSRRTLALLMSATLYRIMYNAGMAVWNSLSELQDVDKATLNPPRPDARFFNAALKMFGRQPRNFQRSSRTTPAHWRRKVTLGNVQFSRLGVRPRNWNPFLKRIVKEMHALGFKVPPGLRHLFVGQWPYGFEDHRHRPELNEQPFAFPKLRRSPFRPHALRTLKTRGLPVRRTVWRALGRRYRWKHRRRRKLQNGGKYDKCI</sequence>
<keyword evidence="1" id="KW-0677">Repeat</keyword>
<name>A0A0D0A5A2_9AGAM</name>
<evidence type="ECO:0000313" key="4">
    <source>
        <dbReference type="Proteomes" id="UP000054485"/>
    </source>
</evidence>
<dbReference type="PANTHER" id="PTHR47942">
    <property type="entry name" value="TETRATRICOPEPTIDE REPEAT (TPR)-LIKE SUPERFAMILY PROTEIN-RELATED"/>
    <property type="match status" value="1"/>
</dbReference>
<dbReference type="InterPro" id="IPR051222">
    <property type="entry name" value="PPR/CCM1_RNA-binding"/>
</dbReference>
<keyword evidence="2" id="KW-0812">Transmembrane</keyword>
<dbReference type="HOGENOM" id="CLU_017726_0_0_1"/>
<accession>A0A0D0A5A2</accession>
<dbReference type="Gene3D" id="1.25.40.10">
    <property type="entry name" value="Tetratricopeptide repeat domain"/>
    <property type="match status" value="1"/>
</dbReference>
<dbReference type="InParanoid" id="A0A0D0A5A2"/>
<evidence type="ECO:0000313" key="3">
    <source>
        <dbReference type="EMBL" id="KIK45305.1"/>
    </source>
</evidence>
<gene>
    <name evidence="3" type="ORF">CY34DRAFT_549290</name>
</gene>
<dbReference type="InterPro" id="IPR011990">
    <property type="entry name" value="TPR-like_helical_dom_sf"/>
</dbReference>
<dbReference type="STRING" id="930992.A0A0D0A5A2"/>
<reference evidence="4" key="2">
    <citation type="submission" date="2015-01" db="EMBL/GenBank/DDBJ databases">
        <title>Evolutionary Origins and Diversification of the Mycorrhizal Mutualists.</title>
        <authorList>
            <consortium name="DOE Joint Genome Institute"/>
            <consortium name="Mycorrhizal Genomics Consortium"/>
            <person name="Kohler A."/>
            <person name="Kuo A."/>
            <person name="Nagy L.G."/>
            <person name="Floudas D."/>
            <person name="Copeland A."/>
            <person name="Barry K.W."/>
            <person name="Cichocki N."/>
            <person name="Veneault-Fourrey C."/>
            <person name="LaButti K."/>
            <person name="Lindquist E.A."/>
            <person name="Lipzen A."/>
            <person name="Lundell T."/>
            <person name="Morin E."/>
            <person name="Murat C."/>
            <person name="Riley R."/>
            <person name="Ohm R."/>
            <person name="Sun H."/>
            <person name="Tunlid A."/>
            <person name="Henrissat B."/>
            <person name="Grigoriev I.V."/>
            <person name="Hibbett D.S."/>
            <person name="Martin F."/>
        </authorList>
    </citation>
    <scope>NUCLEOTIDE SEQUENCE [LARGE SCALE GENOMIC DNA]</scope>
    <source>
        <strain evidence="4">UH-Slu-Lm8-n1</strain>
    </source>
</reference>